<sequence>MLKGMDGKVAIVTGAGQGLGRAEALELARQGVKVVVNDFSPGGSENPAEKVAAEIREAGGDAVVHSGDVADWNSAQALVRQAIDTYGSLDILVNNAGVLRDRMIFNMSEEEWDLVIRVHLKGHFCTLRHASEYWRNKSKETSAPVNARVINTSSEAGLLGSAGQPNYASAKGGILQLTLAVAQGLRAYGVNANAIAPRARTQMTESLGGFDATDDGFEIFSVENVSPLVTFLASPQAAEISGQLFIVYGRKITVVAGPAIDEEFSVDDKWTPDNVASELEPFYKKRTPLSTGFVMEYEPVS</sequence>
<dbReference type="InterPro" id="IPR057326">
    <property type="entry name" value="KR_dom"/>
</dbReference>
<dbReference type="EMBL" id="CAEZYK010000014">
    <property type="protein sequence ID" value="CAB4718095.1"/>
    <property type="molecule type" value="Genomic_DNA"/>
</dbReference>
<dbReference type="GO" id="GO:0016491">
    <property type="term" value="F:oxidoreductase activity"/>
    <property type="evidence" value="ECO:0007669"/>
    <property type="project" value="UniProtKB-KW"/>
</dbReference>
<reference evidence="6" key="1">
    <citation type="submission" date="2020-05" db="EMBL/GenBank/DDBJ databases">
        <authorList>
            <person name="Chiriac C."/>
            <person name="Salcher M."/>
            <person name="Ghai R."/>
            <person name="Kavagutti S V."/>
        </authorList>
    </citation>
    <scope>NUCLEOTIDE SEQUENCE</scope>
</reference>
<evidence type="ECO:0000256" key="1">
    <source>
        <dbReference type="ARBA" id="ARBA00006484"/>
    </source>
</evidence>
<dbReference type="SUPFAM" id="SSF51735">
    <property type="entry name" value="NAD(P)-binding Rossmann-fold domains"/>
    <property type="match status" value="1"/>
</dbReference>
<proteinExistence type="inferred from homology"/>
<dbReference type="Gene3D" id="3.40.50.720">
    <property type="entry name" value="NAD(P)-binding Rossmann-like Domain"/>
    <property type="match status" value="1"/>
</dbReference>
<gene>
    <name evidence="4" type="ORF">UFOPK2683_00408</name>
    <name evidence="5" type="ORF">UFOPK3605_00137</name>
    <name evidence="6" type="ORF">UFOPK3897_00141</name>
    <name evidence="7" type="ORF">UFOPK4121_00018</name>
</gene>
<dbReference type="EMBL" id="CAFBPQ010000001">
    <property type="protein sequence ID" value="CAB5010609.1"/>
    <property type="molecule type" value="Genomic_DNA"/>
</dbReference>
<dbReference type="InterPro" id="IPR036291">
    <property type="entry name" value="NAD(P)-bd_dom_sf"/>
</dbReference>
<dbReference type="EMBL" id="CAFBOF010000001">
    <property type="protein sequence ID" value="CAB4968676.1"/>
    <property type="molecule type" value="Genomic_DNA"/>
</dbReference>
<dbReference type="PROSITE" id="PS00061">
    <property type="entry name" value="ADH_SHORT"/>
    <property type="match status" value="1"/>
</dbReference>
<dbReference type="EMBL" id="CAFBMM010000001">
    <property type="protein sequence ID" value="CAB4894744.1"/>
    <property type="molecule type" value="Genomic_DNA"/>
</dbReference>
<evidence type="ECO:0000313" key="4">
    <source>
        <dbReference type="EMBL" id="CAB4718095.1"/>
    </source>
</evidence>
<dbReference type="PANTHER" id="PTHR45024:SF2">
    <property type="entry name" value="SCP2 DOMAIN-CONTAINING PROTEIN"/>
    <property type="match status" value="1"/>
</dbReference>
<dbReference type="PRINTS" id="PR00080">
    <property type="entry name" value="SDRFAMILY"/>
</dbReference>
<dbReference type="AlphaFoldDB" id="A0A6J7LJY1"/>
<organism evidence="6">
    <name type="scientific">freshwater metagenome</name>
    <dbReference type="NCBI Taxonomy" id="449393"/>
    <lineage>
        <taxon>unclassified sequences</taxon>
        <taxon>metagenomes</taxon>
        <taxon>ecological metagenomes</taxon>
    </lineage>
</organism>
<name>A0A6J7LJY1_9ZZZZ</name>
<dbReference type="InterPro" id="IPR020904">
    <property type="entry name" value="Sc_DH/Rdtase_CS"/>
</dbReference>
<evidence type="ECO:0000313" key="6">
    <source>
        <dbReference type="EMBL" id="CAB4968676.1"/>
    </source>
</evidence>
<dbReference type="Pfam" id="PF00106">
    <property type="entry name" value="adh_short"/>
    <property type="match status" value="1"/>
</dbReference>
<dbReference type="PANTHER" id="PTHR45024">
    <property type="entry name" value="DEHYDROGENASES, SHORT CHAIN"/>
    <property type="match status" value="1"/>
</dbReference>
<dbReference type="InterPro" id="IPR002347">
    <property type="entry name" value="SDR_fam"/>
</dbReference>
<protein>
    <submittedName>
        <fullName evidence="6">Unannotated protein</fullName>
    </submittedName>
</protein>
<dbReference type="FunFam" id="3.40.50.720:FF:000446">
    <property type="entry name" value="Short chain dehydrogenase"/>
    <property type="match status" value="1"/>
</dbReference>
<accession>A0A6J7LJY1</accession>
<comment type="similarity">
    <text evidence="1">Belongs to the short-chain dehydrogenases/reductases (SDR) family.</text>
</comment>
<keyword evidence="2" id="KW-0560">Oxidoreductase</keyword>
<dbReference type="InterPro" id="IPR051687">
    <property type="entry name" value="Peroxisomal_Beta-Oxidation"/>
</dbReference>
<feature type="domain" description="Ketoreductase" evidence="3">
    <location>
        <begin position="8"/>
        <end position="198"/>
    </location>
</feature>
<evidence type="ECO:0000313" key="5">
    <source>
        <dbReference type="EMBL" id="CAB4894744.1"/>
    </source>
</evidence>
<evidence type="ECO:0000256" key="2">
    <source>
        <dbReference type="ARBA" id="ARBA00023002"/>
    </source>
</evidence>
<evidence type="ECO:0000313" key="7">
    <source>
        <dbReference type="EMBL" id="CAB5010609.1"/>
    </source>
</evidence>
<dbReference type="SMART" id="SM00822">
    <property type="entry name" value="PKS_KR"/>
    <property type="match status" value="1"/>
</dbReference>
<dbReference type="PRINTS" id="PR00081">
    <property type="entry name" value="GDHRDH"/>
</dbReference>
<evidence type="ECO:0000259" key="3">
    <source>
        <dbReference type="SMART" id="SM00822"/>
    </source>
</evidence>